<evidence type="ECO:0000256" key="6">
    <source>
        <dbReference type="ARBA" id="ARBA00023065"/>
    </source>
</evidence>
<dbReference type="EMBL" id="AQQV01000002">
    <property type="protein sequence ID" value="ORE86992.1"/>
    <property type="molecule type" value="Genomic_DNA"/>
</dbReference>
<dbReference type="PRINTS" id="PR01023">
    <property type="entry name" value="NAFLGMOTY"/>
</dbReference>
<evidence type="ECO:0000313" key="15">
    <source>
        <dbReference type="Proteomes" id="UP000192342"/>
    </source>
</evidence>
<dbReference type="SUPFAM" id="SSF103088">
    <property type="entry name" value="OmpA-like"/>
    <property type="match status" value="1"/>
</dbReference>
<feature type="region of interest" description="Disordered" evidence="11">
    <location>
        <begin position="202"/>
        <end position="237"/>
    </location>
</feature>
<organism evidence="14 15">
    <name type="scientific">Oceanococcus atlanticus</name>
    <dbReference type="NCBI Taxonomy" id="1317117"/>
    <lineage>
        <taxon>Bacteria</taxon>
        <taxon>Pseudomonadati</taxon>
        <taxon>Pseudomonadota</taxon>
        <taxon>Gammaproteobacteria</taxon>
        <taxon>Chromatiales</taxon>
        <taxon>Oceanococcaceae</taxon>
        <taxon>Oceanococcus</taxon>
    </lineage>
</organism>
<dbReference type="InterPro" id="IPR036737">
    <property type="entry name" value="OmpA-like_sf"/>
</dbReference>
<accession>A0A1Y1SEM0</accession>
<dbReference type="Gene3D" id="2.40.160.20">
    <property type="match status" value="1"/>
</dbReference>
<proteinExistence type="predicted"/>
<dbReference type="GO" id="GO:0046930">
    <property type="term" value="C:pore complex"/>
    <property type="evidence" value="ECO:0007669"/>
    <property type="project" value="UniProtKB-KW"/>
</dbReference>
<evidence type="ECO:0000259" key="13">
    <source>
        <dbReference type="PROSITE" id="PS51123"/>
    </source>
</evidence>
<evidence type="ECO:0000256" key="1">
    <source>
        <dbReference type="ARBA" id="ARBA00004571"/>
    </source>
</evidence>
<dbReference type="STRING" id="1317117.ATO7_08132"/>
<dbReference type="GO" id="GO:0006811">
    <property type="term" value="P:monoatomic ion transport"/>
    <property type="evidence" value="ECO:0007669"/>
    <property type="project" value="UniProtKB-KW"/>
</dbReference>
<sequence length="352" mass="36847">MKGSLVGLLAASAVFGGVAHAGEQSFDDRIYGGLMLNYIDADNAMRGLTDSKSGLRVFAGKQISPLFAVEGFASYNQFGRYGDANVIAADKKQKEGSVGVDLLAFPLRCTGSVSPFVKAGIGATYFNEDETALNLSVGGGINWKLSDKLSFRTDAAWRIQDTDNDVRNIPAASDTRALGDNQTEFVFGAGFMMPFGGSAPSVSDGCPAKKMEEPAPAPAPAAPAPAPAEPAPAPAPAAAPAPETVVIYFAFDSSELNSAAKAALDRVAANLTNRNFVVAIANGHADATGTEEYNMGLSERRAASVSNYLVSKGVGASQVRQRAYGETRPAASDDTEIGRAKNRRVEINLLRQ</sequence>
<keyword evidence="5 12" id="KW-0732">Signal</keyword>
<feature type="domain" description="OmpA-like" evidence="13">
    <location>
        <begin position="236"/>
        <end position="352"/>
    </location>
</feature>
<evidence type="ECO:0000313" key="14">
    <source>
        <dbReference type="EMBL" id="ORE86992.1"/>
    </source>
</evidence>
<reference evidence="14 15" key="1">
    <citation type="submission" date="2013-04" db="EMBL/GenBank/DDBJ databases">
        <title>Oceanococcus atlanticus 22II-S10r2 Genome Sequencing.</title>
        <authorList>
            <person name="Lai Q."/>
            <person name="Li G."/>
            <person name="Shao Z."/>
        </authorList>
    </citation>
    <scope>NUCLEOTIDE SEQUENCE [LARGE SCALE GENOMIC DNA]</scope>
    <source>
        <strain evidence="14 15">22II-S10r2</strain>
    </source>
</reference>
<keyword evidence="9" id="KW-0998">Cell outer membrane</keyword>
<dbReference type="PROSITE" id="PS51123">
    <property type="entry name" value="OMPA_2"/>
    <property type="match status" value="1"/>
</dbReference>
<evidence type="ECO:0000256" key="8">
    <source>
        <dbReference type="ARBA" id="ARBA00023136"/>
    </source>
</evidence>
<comment type="caution">
    <text evidence="14">The sequence shown here is derived from an EMBL/GenBank/DDBJ whole genome shotgun (WGS) entry which is preliminary data.</text>
</comment>
<dbReference type="PRINTS" id="PR01021">
    <property type="entry name" value="OMPADOMAIN"/>
</dbReference>
<feature type="compositionally biased region" description="Pro residues" evidence="11">
    <location>
        <begin position="215"/>
        <end position="237"/>
    </location>
</feature>
<keyword evidence="4" id="KW-0812">Transmembrane</keyword>
<dbReference type="Proteomes" id="UP000192342">
    <property type="component" value="Unassembled WGS sequence"/>
</dbReference>
<evidence type="ECO:0000256" key="2">
    <source>
        <dbReference type="ARBA" id="ARBA00022448"/>
    </source>
</evidence>
<dbReference type="InterPro" id="IPR006665">
    <property type="entry name" value="OmpA-like"/>
</dbReference>
<evidence type="ECO:0000256" key="12">
    <source>
        <dbReference type="SAM" id="SignalP"/>
    </source>
</evidence>
<dbReference type="PANTHER" id="PTHR30329">
    <property type="entry name" value="STATOR ELEMENT OF FLAGELLAR MOTOR COMPLEX"/>
    <property type="match status" value="1"/>
</dbReference>
<comment type="subcellular location">
    <subcellularLocation>
        <location evidence="1">Cell outer membrane</location>
        <topology evidence="1">Multi-pass membrane protein</topology>
    </subcellularLocation>
</comment>
<dbReference type="Pfam" id="PF00691">
    <property type="entry name" value="OmpA"/>
    <property type="match status" value="1"/>
</dbReference>
<name>A0A1Y1SEM0_9GAMM</name>
<dbReference type="RefSeq" id="WP_083561201.1">
    <property type="nucleotide sequence ID" value="NZ_AQQV01000002.1"/>
</dbReference>
<evidence type="ECO:0000256" key="10">
    <source>
        <dbReference type="PROSITE-ProRule" id="PRU00473"/>
    </source>
</evidence>
<dbReference type="Gene3D" id="3.30.1330.60">
    <property type="entry name" value="OmpA-like domain"/>
    <property type="match status" value="1"/>
</dbReference>
<evidence type="ECO:0000256" key="7">
    <source>
        <dbReference type="ARBA" id="ARBA00023114"/>
    </source>
</evidence>
<keyword evidence="2" id="KW-0813">Transport</keyword>
<keyword evidence="8 10" id="KW-0472">Membrane</keyword>
<dbReference type="PANTHER" id="PTHR30329:SF21">
    <property type="entry name" value="LIPOPROTEIN YIAD-RELATED"/>
    <property type="match status" value="1"/>
</dbReference>
<dbReference type="InterPro" id="IPR011250">
    <property type="entry name" value="OMP/PagP_B-barrel"/>
</dbReference>
<dbReference type="GO" id="GO:0015288">
    <property type="term" value="F:porin activity"/>
    <property type="evidence" value="ECO:0007669"/>
    <property type="project" value="UniProtKB-KW"/>
</dbReference>
<evidence type="ECO:0000256" key="5">
    <source>
        <dbReference type="ARBA" id="ARBA00022729"/>
    </source>
</evidence>
<dbReference type="SUPFAM" id="SSF56925">
    <property type="entry name" value="OMPA-like"/>
    <property type="match status" value="1"/>
</dbReference>
<feature type="signal peptide" evidence="12">
    <location>
        <begin position="1"/>
        <end position="21"/>
    </location>
</feature>
<dbReference type="InterPro" id="IPR027385">
    <property type="entry name" value="Beta-barrel_OMP"/>
</dbReference>
<evidence type="ECO:0000256" key="11">
    <source>
        <dbReference type="SAM" id="MobiDB-lite"/>
    </source>
</evidence>
<evidence type="ECO:0000256" key="3">
    <source>
        <dbReference type="ARBA" id="ARBA00022452"/>
    </source>
</evidence>
<dbReference type="GO" id="GO:0009279">
    <property type="term" value="C:cell outer membrane"/>
    <property type="evidence" value="ECO:0007669"/>
    <property type="project" value="UniProtKB-SubCell"/>
</dbReference>
<evidence type="ECO:0000256" key="4">
    <source>
        <dbReference type="ARBA" id="ARBA00022692"/>
    </source>
</evidence>
<keyword evidence="7" id="KW-0626">Porin</keyword>
<evidence type="ECO:0000256" key="9">
    <source>
        <dbReference type="ARBA" id="ARBA00023237"/>
    </source>
</evidence>
<protein>
    <submittedName>
        <fullName evidence="14">Outer membrane protein A</fullName>
    </submittedName>
</protein>
<dbReference type="CDD" id="cd07185">
    <property type="entry name" value="OmpA_C-like"/>
    <property type="match status" value="1"/>
</dbReference>
<dbReference type="OrthoDB" id="9805832at2"/>
<feature type="chain" id="PRO_5012440504" evidence="12">
    <location>
        <begin position="22"/>
        <end position="352"/>
    </location>
</feature>
<dbReference type="InterPro" id="IPR006664">
    <property type="entry name" value="OMP_bac"/>
</dbReference>
<keyword evidence="3" id="KW-1134">Transmembrane beta strand</keyword>
<dbReference type="AlphaFoldDB" id="A0A1Y1SEM0"/>
<keyword evidence="15" id="KW-1185">Reference proteome</keyword>
<dbReference type="Pfam" id="PF13505">
    <property type="entry name" value="OMP_b-brl"/>
    <property type="match status" value="1"/>
</dbReference>
<keyword evidence="6" id="KW-0406">Ion transport</keyword>
<dbReference type="InterPro" id="IPR050330">
    <property type="entry name" value="Bact_OuterMem_StrucFunc"/>
</dbReference>
<gene>
    <name evidence="14" type="ORF">ATO7_08132</name>
</gene>